<dbReference type="Proteomes" id="UP000198460">
    <property type="component" value="Unassembled WGS sequence"/>
</dbReference>
<proteinExistence type="predicted"/>
<evidence type="ECO:0000313" key="1">
    <source>
        <dbReference type="EMBL" id="SMG01185.1"/>
    </source>
</evidence>
<sequence length="44" mass="4871">MALGAMVRAVSGNRRLCRETLTQCIRSMGGACRDRQGFRQAGER</sequence>
<reference evidence="1 2" key="1">
    <citation type="submission" date="2017-04" db="EMBL/GenBank/DDBJ databases">
        <authorList>
            <person name="Afonso C.L."/>
            <person name="Miller P.J."/>
            <person name="Scott M.A."/>
            <person name="Spackman E."/>
            <person name="Goraichik I."/>
            <person name="Dimitrov K.M."/>
            <person name="Suarez D.L."/>
            <person name="Swayne D.E."/>
        </authorList>
    </citation>
    <scope>NUCLEOTIDE SEQUENCE [LARGE SCALE GENOMIC DNA]</scope>
    <source>
        <strain evidence="1">LMG 28154</strain>
    </source>
</reference>
<dbReference type="AlphaFoldDB" id="A0A238H7W5"/>
<dbReference type="EMBL" id="FXAN01000069">
    <property type="protein sequence ID" value="SMG01185.1"/>
    <property type="molecule type" value="Genomic_DNA"/>
</dbReference>
<accession>A0A238H7W5</accession>
<name>A0A238H7W5_9BURK</name>
<organism evidence="1 2">
    <name type="scientific">Burkholderia singularis</name>
    <dbReference type="NCBI Taxonomy" id="1503053"/>
    <lineage>
        <taxon>Bacteria</taxon>
        <taxon>Pseudomonadati</taxon>
        <taxon>Pseudomonadota</taxon>
        <taxon>Betaproteobacteria</taxon>
        <taxon>Burkholderiales</taxon>
        <taxon>Burkholderiaceae</taxon>
        <taxon>Burkholderia</taxon>
        <taxon>pseudomallei group</taxon>
    </lineage>
</organism>
<evidence type="ECO:0000313" key="2">
    <source>
        <dbReference type="Proteomes" id="UP000198460"/>
    </source>
</evidence>
<protein>
    <submittedName>
        <fullName evidence="1">Uncharacterized protein</fullName>
    </submittedName>
</protein>
<gene>
    <name evidence="1" type="ORF">BSIN_4219</name>
</gene>